<keyword evidence="7" id="KW-0539">Nucleus</keyword>
<dbReference type="GO" id="GO:0045944">
    <property type="term" value="P:positive regulation of transcription by RNA polymerase II"/>
    <property type="evidence" value="ECO:0007669"/>
    <property type="project" value="TreeGrafter"/>
</dbReference>
<accession>A0A443I566</accession>
<name>A0A443I566_BYSSP</name>
<dbReference type="GO" id="GO:0006878">
    <property type="term" value="P:intracellular copper ion homeostasis"/>
    <property type="evidence" value="ECO:0007669"/>
    <property type="project" value="TreeGrafter"/>
</dbReference>
<dbReference type="Proteomes" id="UP000283841">
    <property type="component" value="Unassembled WGS sequence"/>
</dbReference>
<evidence type="ECO:0000256" key="2">
    <source>
        <dbReference type="ARBA" id="ARBA00022723"/>
    </source>
</evidence>
<dbReference type="PANTHER" id="PTHR28088:SF9">
    <property type="entry name" value="TRANSCRIPTION FACTOR GRISEA, PUTATIVE (AFU_ORTHOLOGUE AFUA_1G13190)-RELATED"/>
    <property type="match status" value="1"/>
</dbReference>
<dbReference type="GO" id="GO:0000981">
    <property type="term" value="F:DNA-binding transcription factor activity, RNA polymerase II-specific"/>
    <property type="evidence" value="ECO:0007669"/>
    <property type="project" value="TreeGrafter"/>
</dbReference>
<evidence type="ECO:0000256" key="7">
    <source>
        <dbReference type="ARBA" id="ARBA00023242"/>
    </source>
</evidence>
<dbReference type="EMBL" id="RCNU01000001">
    <property type="protein sequence ID" value="RWQ99230.1"/>
    <property type="molecule type" value="Genomic_DNA"/>
</dbReference>
<comment type="subcellular location">
    <subcellularLocation>
        <location evidence="1">Nucleus</location>
    </subcellularLocation>
</comment>
<dbReference type="OrthoDB" id="5600085at2759"/>
<feature type="compositionally biased region" description="Polar residues" evidence="8">
    <location>
        <begin position="150"/>
        <end position="165"/>
    </location>
</feature>
<evidence type="ECO:0000256" key="6">
    <source>
        <dbReference type="ARBA" id="ARBA00023163"/>
    </source>
</evidence>
<dbReference type="VEuPathDB" id="FungiDB:C8Q69DRAFT_15555"/>
<keyword evidence="5" id="KW-0805">Transcription regulation</keyword>
<keyword evidence="6" id="KW-0804">Transcription</keyword>
<evidence type="ECO:0000259" key="9">
    <source>
        <dbReference type="PROSITE" id="PS50073"/>
    </source>
</evidence>
<dbReference type="InterPro" id="IPR051763">
    <property type="entry name" value="Copper_Homeo_Regul"/>
</dbReference>
<dbReference type="SMART" id="SM00412">
    <property type="entry name" value="Cu_FIST"/>
    <property type="match status" value="1"/>
</dbReference>
<evidence type="ECO:0000256" key="1">
    <source>
        <dbReference type="ARBA" id="ARBA00004123"/>
    </source>
</evidence>
<dbReference type="InterPro" id="IPR036395">
    <property type="entry name" value="Cu_fist_DNA-bd_dom_sf"/>
</dbReference>
<keyword evidence="4" id="KW-0186">Copper</keyword>
<dbReference type="RefSeq" id="XP_028488875.1">
    <property type="nucleotide sequence ID" value="XM_028625596.1"/>
</dbReference>
<dbReference type="PROSITE" id="PS50073">
    <property type="entry name" value="COPPER_FIST_2"/>
    <property type="match status" value="1"/>
</dbReference>
<sequence>MIIDGQKWACEACLRGHRVSTCKHHDRPLIRINKKGRPFAVCSICRSSPCKEPEEHSRLRRETEMQSSKKATSRHRPASTTFVPIAPRPKNASSPTEQTQNAGNPIAGGASSQDQPESINADESARQNLTTSGTTEPFQIDPPSAPMLSDMSTSASSPFPSGYPTDSQMSGDFSFPDNAFDCLEYADPERDDWSSFLWTEDADMLSDQQMWEWRYPDPTQDSYNHSNDGQ</sequence>
<comment type="caution">
    <text evidence="10">The sequence shown here is derived from an EMBL/GenBank/DDBJ whole genome shotgun (WGS) entry which is preliminary data.</text>
</comment>
<evidence type="ECO:0000313" key="11">
    <source>
        <dbReference type="Proteomes" id="UP000283841"/>
    </source>
</evidence>
<dbReference type="Gene3D" id="3.90.430.10">
    <property type="entry name" value="Copper fist DNA-binding domain"/>
    <property type="match status" value="1"/>
</dbReference>
<keyword evidence="11" id="KW-1185">Reference proteome</keyword>
<reference evidence="10 11" key="1">
    <citation type="journal article" date="2018" name="Front. Microbiol.">
        <title>Genomic and genetic insights into a cosmopolitan fungus, Paecilomyces variotii (Eurotiales).</title>
        <authorList>
            <person name="Urquhart A.S."/>
            <person name="Mondo S.J."/>
            <person name="Makela M.R."/>
            <person name="Hane J.K."/>
            <person name="Wiebenga A."/>
            <person name="He G."/>
            <person name="Mihaltcheva S."/>
            <person name="Pangilinan J."/>
            <person name="Lipzen A."/>
            <person name="Barry K."/>
            <person name="de Vries R.P."/>
            <person name="Grigoriev I.V."/>
            <person name="Idnurm A."/>
        </authorList>
    </citation>
    <scope>NUCLEOTIDE SEQUENCE [LARGE SCALE GENOMIC DNA]</scope>
    <source>
        <strain evidence="10 11">CBS 101075</strain>
    </source>
</reference>
<evidence type="ECO:0000256" key="3">
    <source>
        <dbReference type="ARBA" id="ARBA00022833"/>
    </source>
</evidence>
<feature type="compositionally biased region" description="Basic and acidic residues" evidence="8">
    <location>
        <begin position="49"/>
        <end position="64"/>
    </location>
</feature>
<dbReference type="Pfam" id="PF00649">
    <property type="entry name" value="Copper-fist"/>
    <property type="match status" value="1"/>
</dbReference>
<feature type="region of interest" description="Disordered" evidence="8">
    <location>
        <begin position="49"/>
        <end position="165"/>
    </location>
</feature>
<keyword evidence="3" id="KW-0862">Zinc</keyword>
<dbReference type="GO" id="GO:0006879">
    <property type="term" value="P:intracellular iron ion homeostasis"/>
    <property type="evidence" value="ECO:0007669"/>
    <property type="project" value="TreeGrafter"/>
</dbReference>
<evidence type="ECO:0000256" key="4">
    <source>
        <dbReference type="ARBA" id="ARBA00023008"/>
    </source>
</evidence>
<dbReference type="GO" id="GO:0005634">
    <property type="term" value="C:nucleus"/>
    <property type="evidence" value="ECO:0007669"/>
    <property type="project" value="UniProtKB-SubCell"/>
</dbReference>
<protein>
    <submittedName>
        <fullName evidence="10">Copper fist DNA binding domain-containing protein</fullName>
    </submittedName>
</protein>
<dbReference type="FunFam" id="3.90.430.10:FF:000001">
    <property type="entry name" value="Copper fist DNA-binding protein"/>
    <property type="match status" value="1"/>
</dbReference>
<organism evidence="10 11">
    <name type="scientific">Byssochlamys spectabilis</name>
    <name type="common">Paecilomyces variotii</name>
    <dbReference type="NCBI Taxonomy" id="264951"/>
    <lineage>
        <taxon>Eukaryota</taxon>
        <taxon>Fungi</taxon>
        <taxon>Dikarya</taxon>
        <taxon>Ascomycota</taxon>
        <taxon>Pezizomycotina</taxon>
        <taxon>Eurotiomycetes</taxon>
        <taxon>Eurotiomycetidae</taxon>
        <taxon>Eurotiales</taxon>
        <taxon>Thermoascaceae</taxon>
        <taxon>Paecilomyces</taxon>
    </lineage>
</organism>
<dbReference type="AlphaFoldDB" id="A0A443I566"/>
<dbReference type="SMART" id="SM01090">
    <property type="entry name" value="Copper-fist"/>
    <property type="match status" value="1"/>
</dbReference>
<feature type="compositionally biased region" description="Polar residues" evidence="8">
    <location>
        <begin position="91"/>
        <end position="103"/>
    </location>
</feature>
<feature type="domain" description="Copper-fist" evidence="9">
    <location>
        <begin position="1"/>
        <end position="39"/>
    </location>
</feature>
<feature type="compositionally biased region" description="Polar residues" evidence="8">
    <location>
        <begin position="126"/>
        <end position="137"/>
    </location>
</feature>
<dbReference type="STRING" id="264951.A0A443I566"/>
<dbReference type="GO" id="GO:0000978">
    <property type="term" value="F:RNA polymerase II cis-regulatory region sequence-specific DNA binding"/>
    <property type="evidence" value="ECO:0007669"/>
    <property type="project" value="TreeGrafter"/>
</dbReference>
<dbReference type="InterPro" id="IPR001083">
    <property type="entry name" value="Cu_fist_DNA-bd_dom"/>
</dbReference>
<evidence type="ECO:0000256" key="8">
    <source>
        <dbReference type="SAM" id="MobiDB-lite"/>
    </source>
</evidence>
<dbReference type="PRINTS" id="PR00617">
    <property type="entry name" value="COPPERFIST"/>
</dbReference>
<gene>
    <name evidence="10" type="ORF">C8Q69DRAFT_15555</name>
</gene>
<evidence type="ECO:0000313" key="10">
    <source>
        <dbReference type="EMBL" id="RWQ99230.1"/>
    </source>
</evidence>
<keyword evidence="2" id="KW-0479">Metal-binding</keyword>
<dbReference type="SUPFAM" id="SSF57879">
    <property type="entry name" value="Zinc domain conserved in yeast copper-regulated transcription factors"/>
    <property type="match status" value="1"/>
</dbReference>
<evidence type="ECO:0000256" key="5">
    <source>
        <dbReference type="ARBA" id="ARBA00023015"/>
    </source>
</evidence>
<dbReference type="GO" id="GO:0005507">
    <property type="term" value="F:copper ion binding"/>
    <property type="evidence" value="ECO:0007669"/>
    <property type="project" value="InterPro"/>
</dbReference>
<proteinExistence type="predicted"/>
<dbReference type="PANTHER" id="PTHR28088">
    <property type="entry name" value="TRANSCRIPTIONAL ACTIVATOR HAA1-RELATED"/>
    <property type="match status" value="1"/>
</dbReference>
<dbReference type="GeneID" id="39594873"/>